<keyword evidence="4 6" id="KW-0378">Hydrolase</keyword>
<gene>
    <name evidence="10" type="ORF">CLV91_0756</name>
</gene>
<dbReference type="RefSeq" id="WP_121064106.1">
    <property type="nucleotide sequence ID" value="NZ_RBIQ01000007.1"/>
</dbReference>
<evidence type="ECO:0000256" key="6">
    <source>
        <dbReference type="PROSITE-ProRule" id="PRU01240"/>
    </source>
</evidence>
<protein>
    <submittedName>
        <fullName evidence="10">Putative secreted protein (Por secretion system target)</fullName>
    </submittedName>
</protein>
<dbReference type="Gene3D" id="3.40.50.200">
    <property type="entry name" value="Peptidase S8/S53 domain"/>
    <property type="match status" value="1"/>
</dbReference>
<dbReference type="InterPro" id="IPR003961">
    <property type="entry name" value="FN3_dom"/>
</dbReference>
<sequence length="737" mass="80603">MSNKQPTCLWLFKLAMFFSFILCTVTLSAQNKTQKNKIAKANNSAQLRKTVSKLENQYAKKQQRIKTLAKQNGWKLKEELTDGTFTELLDLGDDGSPIYYTTFSDHVSVTSRANSLYEDGLLQLGITGKGMQVGVWDAGVARKTHTEFDSRVTIADAATEIGKHPTMVMGTLLASGKKTNAKGVAYEATGITSDWSRDKIEVAEAAANGLLLSNHSYGIKTDRVPDWYFGSYLRVTKDWDNIMYNAPYYLMVTAAGNAQKSGNNKQPISGAVGAGYDMLLGFATCKNGITVAAAEAKIKSNGDLTKASVASYSSFGPIDDGRVKPDIAGSGTNVFAAYSTNDTSYNSSTGTSMATPGITGSMLLLQQYHEKLYGSFMKAATLKGLVLHTADDVNEAGPDYQMGWGIMNTKRAAEVLANKEFKSLIKEESLSQGETYSITVTIPEGEELKGEELIASVSWTDPASSFINRDIVNNSQAALVNDLDIRISQNSGVYYPWKLSAANATQAAKKGDNKVDTFERINIDNASGEYTITITHKGELTNASQNFSLIVSGVAVTECSVIAPSNLKIEANEDKASLHWDAIPDGLYEIQYKEVKESSWNTKYTNENIFELSDLEIGASYEMRLRTFCNENIASDYSLVYSFTFNEETTVLDEILETNSVHDLHISIYPNPSTDIIQLHGDKEIDSHFQIISTAGLEVEHGNVPEEGIPVSNLSSGMYILVIDTSKGMSTTKFYKD</sequence>
<dbReference type="GO" id="GO:0004252">
    <property type="term" value="F:serine-type endopeptidase activity"/>
    <property type="evidence" value="ECO:0007669"/>
    <property type="project" value="UniProtKB-UniRule"/>
</dbReference>
<dbReference type="PANTHER" id="PTHR43399">
    <property type="entry name" value="SUBTILISIN-RELATED"/>
    <property type="match status" value="1"/>
</dbReference>
<organism evidence="10 11">
    <name type="scientific">Maribacter vaceletii</name>
    <dbReference type="NCBI Taxonomy" id="1206816"/>
    <lineage>
        <taxon>Bacteria</taxon>
        <taxon>Pseudomonadati</taxon>
        <taxon>Bacteroidota</taxon>
        <taxon>Flavobacteriia</taxon>
        <taxon>Flavobacteriales</taxon>
        <taxon>Flavobacteriaceae</taxon>
        <taxon>Maribacter</taxon>
    </lineage>
</organism>
<dbReference type="CDD" id="cd00063">
    <property type="entry name" value="FN3"/>
    <property type="match status" value="1"/>
</dbReference>
<proteinExistence type="inferred from homology"/>
<dbReference type="InterPro" id="IPR026444">
    <property type="entry name" value="Secre_tail"/>
</dbReference>
<keyword evidence="5 6" id="KW-0720">Serine protease</keyword>
<keyword evidence="2 6" id="KW-0645">Protease</keyword>
<dbReference type="InterPro" id="IPR036852">
    <property type="entry name" value="Peptidase_S8/S53_dom_sf"/>
</dbReference>
<evidence type="ECO:0000256" key="5">
    <source>
        <dbReference type="ARBA" id="ARBA00022825"/>
    </source>
</evidence>
<dbReference type="InterPro" id="IPR036116">
    <property type="entry name" value="FN3_sf"/>
</dbReference>
<dbReference type="InterPro" id="IPR051048">
    <property type="entry name" value="Peptidase_S8/S53_subtilisin"/>
</dbReference>
<feature type="active site" description="Charge relay system" evidence="6">
    <location>
        <position position="164"/>
    </location>
</feature>
<dbReference type="InterPro" id="IPR023828">
    <property type="entry name" value="Peptidase_S8_Ser-AS"/>
</dbReference>
<feature type="active site" description="Charge relay system" evidence="6">
    <location>
        <position position="352"/>
    </location>
</feature>
<dbReference type="AlphaFoldDB" id="A0A495ECR3"/>
<feature type="domain" description="Fibronectin type-III" evidence="9">
    <location>
        <begin position="563"/>
        <end position="648"/>
    </location>
</feature>
<comment type="similarity">
    <text evidence="1 6">Belongs to the peptidase S8 family.</text>
</comment>
<dbReference type="CDD" id="cd04842">
    <property type="entry name" value="Peptidases_S8_Kp43_protease"/>
    <property type="match status" value="1"/>
</dbReference>
<dbReference type="SUPFAM" id="SSF52743">
    <property type="entry name" value="Subtilisin-like"/>
    <property type="match status" value="1"/>
</dbReference>
<dbReference type="Gene3D" id="2.60.120.380">
    <property type="match status" value="1"/>
</dbReference>
<feature type="active site" description="Charge relay system" evidence="6">
    <location>
        <position position="137"/>
    </location>
</feature>
<dbReference type="Gene3D" id="2.60.40.10">
    <property type="entry name" value="Immunoglobulins"/>
    <property type="match status" value="1"/>
</dbReference>
<keyword evidence="11" id="KW-1185">Reference proteome</keyword>
<dbReference type="SUPFAM" id="SSF49785">
    <property type="entry name" value="Galactose-binding domain-like"/>
    <property type="match status" value="1"/>
</dbReference>
<evidence type="ECO:0000256" key="3">
    <source>
        <dbReference type="ARBA" id="ARBA00022729"/>
    </source>
</evidence>
<dbReference type="EMBL" id="RBIQ01000007">
    <property type="protein sequence ID" value="RKR14678.1"/>
    <property type="molecule type" value="Genomic_DNA"/>
</dbReference>
<evidence type="ECO:0000313" key="11">
    <source>
        <dbReference type="Proteomes" id="UP000269412"/>
    </source>
</evidence>
<dbReference type="InterPro" id="IPR000209">
    <property type="entry name" value="Peptidase_S8/S53_dom"/>
</dbReference>
<evidence type="ECO:0000259" key="9">
    <source>
        <dbReference type="PROSITE" id="PS50853"/>
    </source>
</evidence>
<feature type="chain" id="PRO_5019834955" evidence="8">
    <location>
        <begin position="30"/>
        <end position="737"/>
    </location>
</feature>
<dbReference type="InterPro" id="IPR034058">
    <property type="entry name" value="TagA/B/C/D_pept_dom"/>
</dbReference>
<feature type="signal peptide" evidence="8">
    <location>
        <begin position="1"/>
        <end position="29"/>
    </location>
</feature>
<keyword evidence="3 8" id="KW-0732">Signal</keyword>
<reference evidence="10 11" key="1">
    <citation type="submission" date="2018-10" db="EMBL/GenBank/DDBJ databases">
        <title>Genomic Encyclopedia of Archaeal and Bacterial Type Strains, Phase II (KMG-II): from individual species to whole genera.</title>
        <authorList>
            <person name="Goeker M."/>
        </authorList>
    </citation>
    <scope>NUCLEOTIDE SEQUENCE [LARGE SCALE GENOMIC DNA]</scope>
    <source>
        <strain evidence="10 11">DSM 25230</strain>
    </source>
</reference>
<dbReference type="InterPro" id="IPR008979">
    <property type="entry name" value="Galactose-bd-like_sf"/>
</dbReference>
<dbReference type="PANTHER" id="PTHR43399:SF4">
    <property type="entry name" value="CELL WALL-ASSOCIATED PROTEASE"/>
    <property type="match status" value="1"/>
</dbReference>
<dbReference type="Pfam" id="PF18962">
    <property type="entry name" value="Por_Secre_tail"/>
    <property type="match status" value="1"/>
</dbReference>
<dbReference type="Proteomes" id="UP000269412">
    <property type="component" value="Unassembled WGS sequence"/>
</dbReference>
<name>A0A495ECR3_9FLAO</name>
<evidence type="ECO:0000313" key="10">
    <source>
        <dbReference type="EMBL" id="RKR14678.1"/>
    </source>
</evidence>
<dbReference type="OrthoDB" id="9792152at2"/>
<dbReference type="SUPFAM" id="SSF49265">
    <property type="entry name" value="Fibronectin type III"/>
    <property type="match status" value="1"/>
</dbReference>
<evidence type="ECO:0000256" key="8">
    <source>
        <dbReference type="SAM" id="SignalP"/>
    </source>
</evidence>
<dbReference type="PROSITE" id="PS51892">
    <property type="entry name" value="SUBTILASE"/>
    <property type="match status" value="1"/>
</dbReference>
<evidence type="ECO:0000256" key="1">
    <source>
        <dbReference type="ARBA" id="ARBA00011073"/>
    </source>
</evidence>
<dbReference type="InterPro" id="IPR013783">
    <property type="entry name" value="Ig-like_fold"/>
</dbReference>
<keyword evidence="7" id="KW-0175">Coiled coil</keyword>
<dbReference type="PROSITE" id="PS00138">
    <property type="entry name" value="SUBTILASE_SER"/>
    <property type="match status" value="1"/>
</dbReference>
<evidence type="ECO:0000256" key="2">
    <source>
        <dbReference type="ARBA" id="ARBA00022670"/>
    </source>
</evidence>
<comment type="caution">
    <text evidence="10">The sequence shown here is derived from an EMBL/GenBank/DDBJ whole genome shotgun (WGS) entry which is preliminary data.</text>
</comment>
<feature type="coiled-coil region" evidence="7">
    <location>
        <begin position="44"/>
        <end position="71"/>
    </location>
</feature>
<dbReference type="NCBIfam" id="TIGR04183">
    <property type="entry name" value="Por_Secre_tail"/>
    <property type="match status" value="1"/>
</dbReference>
<dbReference type="Pfam" id="PF00082">
    <property type="entry name" value="Peptidase_S8"/>
    <property type="match status" value="1"/>
</dbReference>
<evidence type="ECO:0000256" key="4">
    <source>
        <dbReference type="ARBA" id="ARBA00022801"/>
    </source>
</evidence>
<dbReference type="GO" id="GO:0006508">
    <property type="term" value="P:proteolysis"/>
    <property type="evidence" value="ECO:0007669"/>
    <property type="project" value="UniProtKB-KW"/>
</dbReference>
<accession>A0A495ECR3</accession>
<evidence type="ECO:0000256" key="7">
    <source>
        <dbReference type="SAM" id="Coils"/>
    </source>
</evidence>
<dbReference type="PROSITE" id="PS50853">
    <property type="entry name" value="FN3"/>
    <property type="match status" value="1"/>
</dbReference>